<dbReference type="GO" id="GO:0005634">
    <property type="term" value="C:nucleus"/>
    <property type="evidence" value="ECO:0007669"/>
    <property type="project" value="UniProtKB-SubCell"/>
</dbReference>
<dbReference type="GO" id="GO:0008270">
    <property type="term" value="F:zinc ion binding"/>
    <property type="evidence" value="ECO:0007669"/>
    <property type="project" value="InterPro"/>
</dbReference>
<dbReference type="Proteomes" id="UP000001745">
    <property type="component" value="Unassembled WGS sequence"/>
</dbReference>
<keyword evidence="7" id="KW-0539">Nucleus</keyword>
<dbReference type="OrthoDB" id="25921at2759"/>
<dbReference type="InterPro" id="IPR052202">
    <property type="entry name" value="Yeast_MetPath_Reg"/>
</dbReference>
<dbReference type="InterPro" id="IPR007219">
    <property type="entry name" value="XnlR_reg_dom"/>
</dbReference>
<dbReference type="VEuPathDB" id="FungiDB:TSTA_121050"/>
<dbReference type="GO" id="GO:0006351">
    <property type="term" value="P:DNA-templated transcription"/>
    <property type="evidence" value="ECO:0007669"/>
    <property type="project" value="InterPro"/>
</dbReference>
<keyword evidence="3" id="KW-0862">Zinc</keyword>
<dbReference type="GO" id="GO:0043565">
    <property type="term" value="F:sequence-specific DNA binding"/>
    <property type="evidence" value="ECO:0007669"/>
    <property type="project" value="TreeGrafter"/>
</dbReference>
<evidence type="ECO:0000256" key="4">
    <source>
        <dbReference type="ARBA" id="ARBA00023015"/>
    </source>
</evidence>
<dbReference type="RefSeq" id="XP_002482353.1">
    <property type="nucleotide sequence ID" value="XM_002482308.1"/>
</dbReference>
<evidence type="ECO:0000259" key="8">
    <source>
        <dbReference type="SMART" id="SM00906"/>
    </source>
</evidence>
<dbReference type="CDD" id="cd12148">
    <property type="entry name" value="fungal_TF_MHR"/>
    <property type="match status" value="1"/>
</dbReference>
<dbReference type="HOGENOM" id="CLU_016011_0_0_1"/>
<keyword evidence="10" id="KW-1185">Reference proteome</keyword>
<dbReference type="GeneID" id="8102444"/>
<keyword evidence="4" id="KW-0805">Transcription regulation</keyword>
<dbReference type="PANTHER" id="PTHR47782:SF12">
    <property type="entry name" value="ZN(II)2CYS6 TRANSCRIPTION FACTOR (EUROFUNG)"/>
    <property type="match status" value="1"/>
</dbReference>
<evidence type="ECO:0000313" key="9">
    <source>
        <dbReference type="EMBL" id="EED18361.1"/>
    </source>
</evidence>
<protein>
    <recommendedName>
        <fullName evidence="8">Xylanolytic transcriptional activator regulatory domain-containing protein</fullName>
    </recommendedName>
</protein>
<evidence type="ECO:0000256" key="1">
    <source>
        <dbReference type="ARBA" id="ARBA00004123"/>
    </source>
</evidence>
<dbReference type="SMART" id="SM00906">
    <property type="entry name" value="Fungal_trans"/>
    <property type="match status" value="1"/>
</dbReference>
<proteinExistence type="predicted"/>
<reference evidence="10" key="1">
    <citation type="journal article" date="2015" name="Genome Announc.">
        <title>Genome sequence of the AIDS-associated pathogen Penicillium marneffei (ATCC18224) and its near taxonomic relative Talaromyces stipitatus (ATCC10500).</title>
        <authorList>
            <person name="Nierman W.C."/>
            <person name="Fedorova-Abrams N.D."/>
            <person name="Andrianopoulos A."/>
        </authorList>
    </citation>
    <scope>NUCLEOTIDE SEQUENCE [LARGE SCALE GENOMIC DNA]</scope>
    <source>
        <strain evidence="10">ATCC 10500 / CBS 375.48 / QM 6759 / NRRL 1006</strain>
    </source>
</reference>
<evidence type="ECO:0000256" key="3">
    <source>
        <dbReference type="ARBA" id="ARBA00022833"/>
    </source>
</evidence>
<keyword evidence="6" id="KW-0804">Transcription</keyword>
<accession>B8MA32</accession>
<dbReference type="eggNOG" id="ENOG502RTU9">
    <property type="taxonomic scope" value="Eukaryota"/>
</dbReference>
<name>B8MA32_TALSN</name>
<organism evidence="9 10">
    <name type="scientific">Talaromyces stipitatus (strain ATCC 10500 / CBS 375.48 / QM 6759 / NRRL 1006)</name>
    <name type="common">Penicillium stipitatum</name>
    <dbReference type="NCBI Taxonomy" id="441959"/>
    <lineage>
        <taxon>Eukaryota</taxon>
        <taxon>Fungi</taxon>
        <taxon>Dikarya</taxon>
        <taxon>Ascomycota</taxon>
        <taxon>Pezizomycotina</taxon>
        <taxon>Eurotiomycetes</taxon>
        <taxon>Eurotiomycetidae</taxon>
        <taxon>Eurotiales</taxon>
        <taxon>Trichocomaceae</taxon>
        <taxon>Talaromyces</taxon>
        <taxon>Talaromyces sect. Talaromyces</taxon>
    </lineage>
</organism>
<evidence type="ECO:0000256" key="2">
    <source>
        <dbReference type="ARBA" id="ARBA00022723"/>
    </source>
</evidence>
<feature type="domain" description="Xylanolytic transcriptional activator regulatory" evidence="8">
    <location>
        <begin position="333"/>
        <end position="406"/>
    </location>
</feature>
<sequence length="624" mass="70877">MPISDAAFSTMKKRRRHFRSQLRVKELEQQLAIFLDMRTAEHEALFGPSNDIDGSRLDFQSQPMETPPVNSISPLQPLQASHQQQAVVNGHHISNTHKPESLANELKLLSLEAAADRHVGSSSGISFAKLTQAVLRRLSPDRQEFVFEDELNDEQEEEEDEEDNYLPNENETTPTFTFAFNEINSHLVSSPPLPLYYPLSNDQQQDGLLQESLSLLEPTHISHLLEFYFAHSHTLYPIVRQHEFTTVLWRLYGDPSDALAQSPLWQFRIWIVLAIGSTAYSSVSLLDESESVQLFNKAMVHFEAAMGCGDLAALEVLMLQVSYSFFNKIGPNTWILIGMAARMATGMGLHTAEQYKNLTVDIAEHQKRLFFSLYMMDRVVSLALGRPFAIQDDDITVEPFADADDENIQPDGILPSTKLEPSTMAIPLHILALRTIASDIKSRVHSVRNSDPANQQVKEQTLQSLHRRLIEWRRTMPFPLPDLQSKVPHLCTNWFDFNYYTHVIMLYRPSPLCQTLDLAQLQVLAEASSMAIRQATTMHRQQRFSYNWLNLAVLFNATLSLMYSTTAQPNNLSQVLESSKAIEDLELSIELLRTFSKKFASAKRIQGMVQIVLAKLKMQVVHTV</sequence>
<dbReference type="STRING" id="441959.B8MA32"/>
<comment type="subcellular location">
    <subcellularLocation>
        <location evidence="1">Nucleus</location>
    </subcellularLocation>
</comment>
<evidence type="ECO:0000256" key="7">
    <source>
        <dbReference type="ARBA" id="ARBA00023242"/>
    </source>
</evidence>
<dbReference type="GO" id="GO:0000981">
    <property type="term" value="F:DNA-binding transcription factor activity, RNA polymerase II-specific"/>
    <property type="evidence" value="ECO:0007669"/>
    <property type="project" value="TreeGrafter"/>
</dbReference>
<keyword evidence="2" id="KW-0479">Metal-binding</keyword>
<keyword evidence="5" id="KW-0238">DNA-binding</keyword>
<evidence type="ECO:0000256" key="6">
    <source>
        <dbReference type="ARBA" id="ARBA00023163"/>
    </source>
</evidence>
<dbReference type="Pfam" id="PF04082">
    <property type="entry name" value="Fungal_trans"/>
    <property type="match status" value="1"/>
</dbReference>
<dbReference type="InParanoid" id="B8MA32"/>
<dbReference type="GO" id="GO:0045944">
    <property type="term" value="P:positive regulation of transcription by RNA polymerase II"/>
    <property type="evidence" value="ECO:0007669"/>
    <property type="project" value="TreeGrafter"/>
</dbReference>
<dbReference type="AlphaFoldDB" id="B8MA32"/>
<dbReference type="EMBL" id="EQ962655">
    <property type="protein sequence ID" value="EED18361.1"/>
    <property type="molecule type" value="Genomic_DNA"/>
</dbReference>
<dbReference type="PhylomeDB" id="B8MA32"/>
<gene>
    <name evidence="9" type="ORF">TSTA_121050</name>
</gene>
<dbReference type="OMA" id="EFYFAHS"/>
<evidence type="ECO:0000313" key="10">
    <source>
        <dbReference type="Proteomes" id="UP000001745"/>
    </source>
</evidence>
<evidence type="ECO:0000256" key="5">
    <source>
        <dbReference type="ARBA" id="ARBA00023125"/>
    </source>
</evidence>
<dbReference type="PANTHER" id="PTHR47782">
    <property type="entry name" value="ZN(II)2CYS6 TRANSCRIPTION FACTOR (EUROFUNG)-RELATED"/>
    <property type="match status" value="1"/>
</dbReference>